<evidence type="ECO:0000256" key="2">
    <source>
        <dbReference type="ARBA" id="ARBA00023242"/>
    </source>
</evidence>
<reference evidence="6" key="1">
    <citation type="journal article" date="2012" name="Nature">
        <title>The tomato genome sequence provides insights into fleshy fruit evolution.</title>
        <authorList>
            <consortium name="Tomato Genome Consortium"/>
        </authorList>
    </citation>
    <scope>NUCLEOTIDE SEQUENCE [LARGE SCALE GENOMIC DNA]</scope>
    <source>
        <strain evidence="6">cv. Heinz 1706</strain>
    </source>
</reference>
<dbReference type="GO" id="GO:1990904">
    <property type="term" value="C:ribonucleoprotein complex"/>
    <property type="evidence" value="ECO:0007669"/>
    <property type="project" value="UniProtKB-ARBA"/>
</dbReference>
<evidence type="ECO:0000256" key="1">
    <source>
        <dbReference type="ARBA" id="ARBA00004123"/>
    </source>
</evidence>
<dbReference type="InterPro" id="IPR012677">
    <property type="entry name" value="Nucleotide-bd_a/b_plait_sf"/>
</dbReference>
<dbReference type="OMA" id="SMDKEDF"/>
<dbReference type="GO" id="GO:0005634">
    <property type="term" value="C:nucleus"/>
    <property type="evidence" value="ECO:0007669"/>
    <property type="project" value="UniProtKB-SubCell"/>
</dbReference>
<dbReference type="SUPFAM" id="SSF54928">
    <property type="entry name" value="RNA-binding domain, RBD"/>
    <property type="match status" value="1"/>
</dbReference>
<dbReference type="SMART" id="SM00360">
    <property type="entry name" value="RRM"/>
    <property type="match status" value="1"/>
</dbReference>
<dbReference type="Gene3D" id="3.30.70.330">
    <property type="match status" value="1"/>
</dbReference>
<dbReference type="Gramene" id="Solyc09g098390.3.1">
    <property type="protein sequence ID" value="Solyc09g098390.3.1"/>
    <property type="gene ID" value="Solyc09g098390.3"/>
</dbReference>
<dbReference type="InterPro" id="IPR035979">
    <property type="entry name" value="RBD_domain_sf"/>
</dbReference>
<sequence length="355" mass="40858">MAGEEVKGKRCGANLNSVFYAESYHPIQAGSIDGTDILPHDNAIYRALLGSNAGLYDPFGDPKAIGDPYSTLFVGHLSHLTTEHTLQKEMNKYGKVKNLRIVRHIVTGASRGYAFVEFETDREMRRAYTDAHHKVIDDSEIIVDYNRQRLMSGWIPRRLGGGLGGKKESGQLRFGGRERPFRAPLRPIPWDDLKRLGIPPPPEGRYMSRFQAPSPPRRARSLEDAGDSSHKHDKRSNHSHRQDRSISRERSSGRQERSMDMEDFSHRQRTHEKKRGDRRSPSHDYSSDRSSMDRSRHSRMRQKSSRDRQDMKSPSLDHSSDETSKYREQRRQSHNARSHGDDRWSPRTDDPFGET</sequence>
<dbReference type="Pfam" id="PF00076">
    <property type="entry name" value="RRM_1"/>
    <property type="match status" value="1"/>
</dbReference>
<dbReference type="PANTHER" id="PTHR13952:SF6">
    <property type="entry name" value="U11_U12 SMALL NUCLEAR RIBONUCLEOPROTEIN 35 KDA PROTEIN"/>
    <property type="match status" value="1"/>
</dbReference>
<dbReference type="GeneID" id="101256810"/>
<feature type="compositionally biased region" description="Basic and acidic residues" evidence="4">
    <location>
        <begin position="318"/>
        <end position="331"/>
    </location>
</feature>
<reference evidence="6" key="2">
    <citation type="submission" date="2019-01" db="UniProtKB">
        <authorList>
            <consortium name="EnsemblPlants"/>
        </authorList>
    </citation>
    <scope>IDENTIFICATION</scope>
    <source>
        <strain evidence="6">cv. Heinz 1706</strain>
    </source>
</reference>
<feature type="region of interest" description="Disordered" evidence="4">
    <location>
        <begin position="160"/>
        <end position="355"/>
    </location>
</feature>
<dbReference type="PROSITE" id="PS50102">
    <property type="entry name" value="RRM"/>
    <property type="match status" value="1"/>
</dbReference>
<feature type="compositionally biased region" description="Basic and acidic residues" evidence="4">
    <location>
        <begin position="240"/>
        <end position="266"/>
    </location>
</feature>
<dbReference type="InterPro" id="IPR000504">
    <property type="entry name" value="RRM_dom"/>
</dbReference>
<dbReference type="FunCoup" id="A0A3Q7J4Y2">
    <property type="interactions" value="1606"/>
</dbReference>
<name>A0A3Q7J4Y2_SOLLC</name>
<evidence type="ECO:0000259" key="5">
    <source>
        <dbReference type="PROSITE" id="PS50102"/>
    </source>
</evidence>
<keyword evidence="3" id="KW-0694">RNA-binding</keyword>
<keyword evidence="7" id="KW-1185">Reference proteome</keyword>
<keyword evidence="2" id="KW-0539">Nucleus</keyword>
<dbReference type="InParanoid" id="A0A3Q7J4Y2"/>
<comment type="subcellular location">
    <subcellularLocation>
        <location evidence="1">Nucleus</location>
    </subcellularLocation>
</comment>
<protein>
    <recommendedName>
        <fullName evidence="5">RRM domain-containing protein</fullName>
    </recommendedName>
</protein>
<organism evidence="6">
    <name type="scientific">Solanum lycopersicum</name>
    <name type="common">Tomato</name>
    <name type="synonym">Lycopersicon esculentum</name>
    <dbReference type="NCBI Taxonomy" id="4081"/>
    <lineage>
        <taxon>Eukaryota</taxon>
        <taxon>Viridiplantae</taxon>
        <taxon>Streptophyta</taxon>
        <taxon>Embryophyta</taxon>
        <taxon>Tracheophyta</taxon>
        <taxon>Spermatophyta</taxon>
        <taxon>Magnoliopsida</taxon>
        <taxon>eudicotyledons</taxon>
        <taxon>Gunneridae</taxon>
        <taxon>Pentapetalae</taxon>
        <taxon>asterids</taxon>
        <taxon>lamiids</taxon>
        <taxon>Solanales</taxon>
        <taxon>Solanaceae</taxon>
        <taxon>Solanoideae</taxon>
        <taxon>Solaneae</taxon>
        <taxon>Solanum</taxon>
        <taxon>Solanum subgen. Lycopersicon</taxon>
    </lineage>
</organism>
<accession>A0A3Q7J4Y2</accession>
<dbReference type="GO" id="GO:0003729">
    <property type="term" value="F:mRNA binding"/>
    <property type="evidence" value="ECO:0000318"/>
    <property type="project" value="GO_Central"/>
</dbReference>
<dbReference type="InterPro" id="IPR051183">
    <property type="entry name" value="U1_U11-U12_snRNP_70-35kDa"/>
</dbReference>
<dbReference type="FunFam" id="3.30.70.330:FF:000132">
    <property type="entry name" value="Small nuclear ribonucleoprotein U11/U12 subunit 35"/>
    <property type="match status" value="1"/>
</dbReference>
<feature type="compositionally biased region" description="Basic and acidic residues" evidence="4">
    <location>
        <begin position="165"/>
        <end position="181"/>
    </location>
</feature>
<dbReference type="STRING" id="4081.A0A3Q7J4Y2"/>
<dbReference type="AlphaFoldDB" id="A0A3Q7J4Y2"/>
<dbReference type="EnsemblPlants" id="Solyc09g098390.3.1">
    <property type="protein sequence ID" value="Solyc09g098390.3.1"/>
    <property type="gene ID" value="Solyc09g098390.3"/>
</dbReference>
<dbReference type="GO" id="GO:0017069">
    <property type="term" value="F:snRNA binding"/>
    <property type="evidence" value="ECO:0000318"/>
    <property type="project" value="GO_Central"/>
</dbReference>
<dbReference type="KEGG" id="sly:101256810"/>
<dbReference type="OrthoDB" id="6159137at2759"/>
<feature type="compositionally biased region" description="Basic and acidic residues" evidence="4">
    <location>
        <begin position="338"/>
        <end position="355"/>
    </location>
</feature>
<evidence type="ECO:0000256" key="4">
    <source>
        <dbReference type="SAM" id="MobiDB-lite"/>
    </source>
</evidence>
<proteinExistence type="predicted"/>
<feature type="compositionally biased region" description="Basic and acidic residues" evidence="4">
    <location>
        <begin position="274"/>
        <end position="295"/>
    </location>
</feature>
<dbReference type="GO" id="GO:0000398">
    <property type="term" value="P:mRNA splicing, via spliceosome"/>
    <property type="evidence" value="ECO:0000318"/>
    <property type="project" value="GO_Central"/>
</dbReference>
<dbReference type="SMR" id="A0A3Q7J4Y2"/>
<dbReference type="PaxDb" id="4081-Solyc09g098390.2.1"/>
<feature type="domain" description="RRM" evidence="5">
    <location>
        <begin position="70"/>
        <end position="148"/>
    </location>
</feature>
<evidence type="ECO:0000256" key="3">
    <source>
        <dbReference type="PROSITE-ProRule" id="PRU00176"/>
    </source>
</evidence>
<dbReference type="Proteomes" id="UP000004994">
    <property type="component" value="Chromosome 9"/>
</dbReference>
<feature type="compositionally biased region" description="Basic and acidic residues" evidence="4">
    <location>
        <begin position="220"/>
        <end position="230"/>
    </location>
</feature>
<evidence type="ECO:0000313" key="6">
    <source>
        <dbReference type="EnsemblPlants" id="Solyc09g098390.3.1"/>
    </source>
</evidence>
<evidence type="ECO:0000313" key="7">
    <source>
        <dbReference type="Proteomes" id="UP000004994"/>
    </source>
</evidence>
<dbReference type="PANTHER" id="PTHR13952">
    <property type="entry name" value="U1 SMALL NUCLEAR RIBONUCLEOPROTEIN 70 KD"/>
    <property type="match status" value="1"/>
</dbReference>